<keyword evidence="4" id="KW-0393">Immunoglobulin domain</keyword>
<dbReference type="FunFam" id="2.60.40.10:FF:000130">
    <property type="entry name" value="Hemicentin 1"/>
    <property type="match status" value="1"/>
</dbReference>
<dbReference type="InterPro" id="IPR013098">
    <property type="entry name" value="Ig_I-set"/>
</dbReference>
<dbReference type="OrthoDB" id="5985519at2759"/>
<dbReference type="InterPro" id="IPR003599">
    <property type="entry name" value="Ig_sub"/>
</dbReference>
<dbReference type="InterPro" id="IPR036179">
    <property type="entry name" value="Ig-like_dom_sf"/>
</dbReference>
<evidence type="ECO:0000256" key="5">
    <source>
        <dbReference type="SAM" id="MobiDB-lite"/>
    </source>
</evidence>
<evidence type="ECO:0000313" key="8">
    <source>
        <dbReference type="Proteomes" id="UP000053660"/>
    </source>
</evidence>
<dbReference type="Proteomes" id="UP000053660">
    <property type="component" value="Unassembled WGS sequence"/>
</dbReference>
<sequence>MLDKDKNRSVTEDSSVTLSCPATGKPEPKITWQKDGEVLHPENISRVIKSAQMVGSEIKIARIKQHDSGRFTCEASNKAGISEQDVLVNVMSMSFGNPHFLCPLVKKYISAPPRIEKEGILSDIEEVADRTVTLSCPVHGKPTPAVTWLKVN</sequence>
<dbReference type="SUPFAM" id="SSF48726">
    <property type="entry name" value="Immunoglobulin"/>
    <property type="match status" value="2"/>
</dbReference>
<dbReference type="Pfam" id="PF07679">
    <property type="entry name" value="I-set"/>
    <property type="match status" value="1"/>
</dbReference>
<dbReference type="AlphaFoldDB" id="A0A0B1TSP7"/>
<reference evidence="7 8" key="1">
    <citation type="submission" date="2014-03" db="EMBL/GenBank/DDBJ databases">
        <title>Draft genome of the hookworm Oesophagostomum dentatum.</title>
        <authorList>
            <person name="Mitreva M."/>
        </authorList>
    </citation>
    <scope>NUCLEOTIDE SEQUENCE [LARGE SCALE GENOMIC DNA]</scope>
    <source>
        <strain evidence="7 8">OD-Hann</strain>
    </source>
</reference>
<dbReference type="SMART" id="SM00408">
    <property type="entry name" value="IGc2"/>
    <property type="match status" value="1"/>
</dbReference>
<dbReference type="InterPro" id="IPR051170">
    <property type="entry name" value="Neural/epithelial_adhesion"/>
</dbReference>
<dbReference type="PANTHER" id="PTHR12231">
    <property type="entry name" value="CTX-RELATED TYPE I TRANSMEMBRANE PROTEIN"/>
    <property type="match status" value="1"/>
</dbReference>
<keyword evidence="3" id="KW-1015">Disulfide bond</keyword>
<organism evidence="7 8">
    <name type="scientific">Oesophagostomum dentatum</name>
    <name type="common">Nodular worm</name>
    <dbReference type="NCBI Taxonomy" id="61180"/>
    <lineage>
        <taxon>Eukaryota</taxon>
        <taxon>Metazoa</taxon>
        <taxon>Ecdysozoa</taxon>
        <taxon>Nematoda</taxon>
        <taxon>Chromadorea</taxon>
        <taxon>Rhabditida</taxon>
        <taxon>Rhabditina</taxon>
        <taxon>Rhabditomorpha</taxon>
        <taxon>Strongyloidea</taxon>
        <taxon>Strongylidae</taxon>
        <taxon>Oesophagostomum</taxon>
    </lineage>
</organism>
<gene>
    <name evidence="7" type="ORF">OESDEN_01581</name>
</gene>
<proteinExistence type="predicted"/>
<keyword evidence="1" id="KW-0732">Signal</keyword>
<evidence type="ECO:0000256" key="1">
    <source>
        <dbReference type="ARBA" id="ARBA00022729"/>
    </source>
</evidence>
<dbReference type="EMBL" id="KN549311">
    <property type="protein sequence ID" value="KHJ98440.1"/>
    <property type="molecule type" value="Genomic_DNA"/>
</dbReference>
<evidence type="ECO:0000256" key="3">
    <source>
        <dbReference type="ARBA" id="ARBA00023157"/>
    </source>
</evidence>
<feature type="domain" description="Ig-like" evidence="6">
    <location>
        <begin position="1"/>
        <end position="89"/>
    </location>
</feature>
<evidence type="ECO:0000313" key="7">
    <source>
        <dbReference type="EMBL" id="KHJ98440.1"/>
    </source>
</evidence>
<dbReference type="PROSITE" id="PS50835">
    <property type="entry name" value="IG_LIKE"/>
    <property type="match status" value="2"/>
</dbReference>
<accession>A0A0B1TSP7</accession>
<feature type="compositionally biased region" description="Basic and acidic residues" evidence="5">
    <location>
        <begin position="1"/>
        <end position="11"/>
    </location>
</feature>
<keyword evidence="2" id="KW-0677">Repeat</keyword>
<dbReference type="InterPro" id="IPR007110">
    <property type="entry name" value="Ig-like_dom"/>
</dbReference>
<keyword evidence="8" id="KW-1185">Reference proteome</keyword>
<dbReference type="CDD" id="cd00096">
    <property type="entry name" value="Ig"/>
    <property type="match status" value="2"/>
</dbReference>
<dbReference type="PANTHER" id="PTHR12231:SF253">
    <property type="entry name" value="DPR-INTERACTING PROTEIN ETA, ISOFORM B-RELATED"/>
    <property type="match status" value="1"/>
</dbReference>
<dbReference type="InterPro" id="IPR013783">
    <property type="entry name" value="Ig-like_fold"/>
</dbReference>
<evidence type="ECO:0000256" key="4">
    <source>
        <dbReference type="ARBA" id="ARBA00023319"/>
    </source>
</evidence>
<evidence type="ECO:0000256" key="2">
    <source>
        <dbReference type="ARBA" id="ARBA00022737"/>
    </source>
</evidence>
<name>A0A0B1TSP7_OESDE</name>
<dbReference type="Gene3D" id="2.60.40.10">
    <property type="entry name" value="Immunoglobulins"/>
    <property type="match status" value="2"/>
</dbReference>
<feature type="region of interest" description="Disordered" evidence="5">
    <location>
        <begin position="1"/>
        <end position="27"/>
    </location>
</feature>
<dbReference type="InterPro" id="IPR003598">
    <property type="entry name" value="Ig_sub2"/>
</dbReference>
<protein>
    <submittedName>
        <fullName evidence="7">Immunoglobulin I-set domain protein</fullName>
    </submittedName>
</protein>
<evidence type="ECO:0000259" key="6">
    <source>
        <dbReference type="PROSITE" id="PS50835"/>
    </source>
</evidence>
<feature type="domain" description="Ig-like" evidence="6">
    <location>
        <begin position="113"/>
        <end position="152"/>
    </location>
</feature>
<dbReference type="SMART" id="SM00409">
    <property type="entry name" value="IG"/>
    <property type="match status" value="1"/>
</dbReference>